<dbReference type="OrthoDB" id="9806350at2"/>
<dbReference type="PANTHER" id="PTHR43760:SF1">
    <property type="entry name" value="ENDORIBONUCLEASE L-PSP_CHORISMATE MUTASE-LIKE DOMAIN-CONTAINING PROTEIN"/>
    <property type="match status" value="1"/>
</dbReference>
<sequence length="154" mass="16531">MNVYEKLKQLNINIPAPPPKLGIYSSVTFFGDKLLYLSGCGPDVNSISPYLGKVGAELTIEEGCESSKLCAINMISKLDEALGDLNKIKKFVKLTCFVASDTEFFNQPKIADGASSFLIDVFGEEVALASRSAVGVSVLPGNIPVEIEALIELK</sequence>
<name>A0A1M5TUJ6_9FIRM</name>
<gene>
    <name evidence="2" type="ORF">SAMN02745245_01576</name>
</gene>
<dbReference type="PANTHER" id="PTHR43760">
    <property type="entry name" value="ENDORIBONUCLEASE-RELATED"/>
    <property type="match status" value="1"/>
</dbReference>
<dbReference type="CDD" id="cd02199">
    <property type="entry name" value="YjgF_YER057c_UK114_like_1"/>
    <property type="match status" value="1"/>
</dbReference>
<dbReference type="EMBL" id="FQXI01000012">
    <property type="protein sequence ID" value="SHH54452.1"/>
    <property type="molecule type" value="Genomic_DNA"/>
</dbReference>
<accession>A0A1M5TUJ6</accession>
<dbReference type="InterPro" id="IPR013813">
    <property type="entry name" value="Endoribo_LPSP/chorism_mut-like"/>
</dbReference>
<keyword evidence="3" id="KW-1185">Reference proteome</keyword>
<feature type="domain" description="Endoribonuclease L-PSP/chorismate mutase-like" evidence="1">
    <location>
        <begin position="12"/>
        <end position="142"/>
    </location>
</feature>
<dbReference type="AlphaFoldDB" id="A0A1M5TUJ6"/>
<dbReference type="Gene3D" id="3.30.1330.40">
    <property type="entry name" value="RutC-like"/>
    <property type="match status" value="1"/>
</dbReference>
<evidence type="ECO:0000259" key="1">
    <source>
        <dbReference type="Pfam" id="PF14588"/>
    </source>
</evidence>
<dbReference type="Proteomes" id="UP000184032">
    <property type="component" value="Unassembled WGS sequence"/>
</dbReference>
<dbReference type="SUPFAM" id="SSF55298">
    <property type="entry name" value="YjgF-like"/>
    <property type="match status" value="1"/>
</dbReference>
<dbReference type="Pfam" id="PF14588">
    <property type="entry name" value="YjgF_endoribonc"/>
    <property type="match status" value="1"/>
</dbReference>
<dbReference type="RefSeq" id="WP_083529155.1">
    <property type="nucleotide sequence ID" value="NZ_FQXI01000012.1"/>
</dbReference>
<dbReference type="STRING" id="1120995.SAMN02745245_01576"/>
<protein>
    <submittedName>
        <fullName evidence="2">Enamine deaminase RidA, house cleaning of reactive enamine intermediates, YjgF/YER057c/UK114 family</fullName>
    </submittedName>
</protein>
<organism evidence="2 3">
    <name type="scientific">Anaerosphaera aminiphila DSM 21120</name>
    <dbReference type="NCBI Taxonomy" id="1120995"/>
    <lineage>
        <taxon>Bacteria</taxon>
        <taxon>Bacillati</taxon>
        <taxon>Bacillota</taxon>
        <taxon>Tissierellia</taxon>
        <taxon>Tissierellales</taxon>
        <taxon>Peptoniphilaceae</taxon>
        <taxon>Anaerosphaera</taxon>
    </lineage>
</organism>
<dbReference type="InterPro" id="IPR035959">
    <property type="entry name" value="RutC-like_sf"/>
</dbReference>
<evidence type="ECO:0000313" key="2">
    <source>
        <dbReference type="EMBL" id="SHH54452.1"/>
    </source>
</evidence>
<evidence type="ECO:0000313" key="3">
    <source>
        <dbReference type="Proteomes" id="UP000184032"/>
    </source>
</evidence>
<proteinExistence type="predicted"/>
<reference evidence="2 3" key="1">
    <citation type="submission" date="2016-11" db="EMBL/GenBank/DDBJ databases">
        <authorList>
            <person name="Jaros S."/>
            <person name="Januszkiewicz K."/>
            <person name="Wedrychowicz H."/>
        </authorList>
    </citation>
    <scope>NUCLEOTIDE SEQUENCE [LARGE SCALE GENOMIC DNA]</scope>
    <source>
        <strain evidence="2 3">DSM 21120</strain>
    </source>
</reference>